<dbReference type="SUPFAM" id="SSF47384">
    <property type="entry name" value="Homodimeric domain of signal transducing histidine kinase"/>
    <property type="match status" value="1"/>
</dbReference>
<dbReference type="InterPro" id="IPR036890">
    <property type="entry name" value="HATPase_C_sf"/>
</dbReference>
<dbReference type="SUPFAM" id="SSF55874">
    <property type="entry name" value="ATPase domain of HSP90 chaperone/DNA topoisomerase II/histidine kinase"/>
    <property type="match status" value="1"/>
</dbReference>
<dbReference type="AlphaFoldDB" id="A0A4R0PUW9"/>
<sequence length="716" mass="81824">MMKKYLFSNYSIVIFFLFFYYAGVFAQKQPDFPKIKPTNNINNDLEKLLLSCDSVYLAGDNKLLETTLTTALKITPKNDAKHLSRFWFYKGLLTESSTASSDSCIKNYEQAIKYAKQVADTKTITQSLGAILSLCNPEKKSGKVLRDSIAKVLQAVVDSKKDKYAEAAALLFLSRYYKLTGNDGKALQYALNAFSNYKELYQLKKISSDEVAEAAVIVSRSYGNMDQEAKQQVYLEEMRKYLVKNQVLLSYYYMYTAKNLMVTKKMSEAELYYDSLLNICKKYSNAELWNNCLDADMYLAQGFIKFGKNKEALKYSTHANTIGEIWAFDFYKAQLNYVNGKVYLALKDYTKALPYFKKAEPLALAWSYHDMRILTIENIANCYAGLGNWEQAYAYSKKLSMVKDSLTAVDTKKIFAEAEEKYQNKEKKQLINIQNEQLVFAKKQKWWLISGLLLSGLVAVLLYAIYRNKKQSANILDQKNRELDILNKKLNESNLTKTKLFGIISHDLRSPVSQLFTFLKLQQKNDIQVSEEKRDQHRQKLITSSKNLLETMEDLLLWSKSQMENFEIDIDEVDLTQLFSDTILLMQNQADAKEIRLITEIKGISSLNSDQNLLLIILRNLVQNAINHAFNQTTIYLKAGLNQNSQIYIAVINQGEVIPADQIQALIDNKQVKSKSSGYGLLIVKELASKINAVFNISSSTENGTEITLVFKTGWA</sequence>
<dbReference type="Gene3D" id="1.25.40.10">
    <property type="entry name" value="Tetratricopeptide repeat domain"/>
    <property type="match status" value="1"/>
</dbReference>
<dbReference type="Pfam" id="PF02518">
    <property type="entry name" value="HATPase_c"/>
    <property type="match status" value="1"/>
</dbReference>
<keyword evidence="5" id="KW-0812">Transmembrane</keyword>
<gene>
    <name evidence="7" type="ORF">EZ456_13520</name>
</gene>
<evidence type="ECO:0000313" key="7">
    <source>
        <dbReference type="EMBL" id="TCD26313.1"/>
    </source>
</evidence>
<dbReference type="InterPro" id="IPR036097">
    <property type="entry name" value="HisK_dim/P_sf"/>
</dbReference>
<dbReference type="Gene3D" id="1.10.287.130">
    <property type="match status" value="1"/>
</dbReference>
<evidence type="ECO:0000256" key="4">
    <source>
        <dbReference type="SAM" id="Coils"/>
    </source>
</evidence>
<dbReference type="GO" id="GO:0000155">
    <property type="term" value="F:phosphorelay sensor kinase activity"/>
    <property type="evidence" value="ECO:0007669"/>
    <property type="project" value="InterPro"/>
</dbReference>
<dbReference type="EMBL" id="SJSO01000010">
    <property type="protein sequence ID" value="TCD26313.1"/>
    <property type="molecule type" value="Genomic_DNA"/>
</dbReference>
<keyword evidence="5" id="KW-1133">Transmembrane helix</keyword>
<accession>A0A4R0PUW9</accession>
<keyword evidence="7" id="KW-0808">Transferase</keyword>
<dbReference type="InterPro" id="IPR011990">
    <property type="entry name" value="TPR-like_helical_dom_sf"/>
</dbReference>
<feature type="coiled-coil region" evidence="4">
    <location>
        <begin position="469"/>
        <end position="496"/>
    </location>
</feature>
<dbReference type="InterPro" id="IPR003661">
    <property type="entry name" value="HisK_dim/P_dom"/>
</dbReference>
<evidence type="ECO:0000313" key="8">
    <source>
        <dbReference type="Proteomes" id="UP000293925"/>
    </source>
</evidence>
<proteinExistence type="predicted"/>
<dbReference type="OrthoDB" id="1269247at2"/>
<dbReference type="SMART" id="SM00387">
    <property type="entry name" value="HATPase_c"/>
    <property type="match status" value="1"/>
</dbReference>
<name>A0A4R0PUW9_9SPHI</name>
<comment type="catalytic activity">
    <reaction evidence="1">
        <text>ATP + protein L-histidine = ADP + protein N-phospho-L-histidine.</text>
        <dbReference type="EC" id="2.7.13.3"/>
    </reaction>
</comment>
<organism evidence="7 8">
    <name type="scientific">Pedobacter psychrodurus</name>
    <dbReference type="NCBI Taxonomy" id="2530456"/>
    <lineage>
        <taxon>Bacteria</taxon>
        <taxon>Pseudomonadati</taxon>
        <taxon>Bacteroidota</taxon>
        <taxon>Sphingobacteriia</taxon>
        <taxon>Sphingobacteriales</taxon>
        <taxon>Sphingobacteriaceae</taxon>
        <taxon>Pedobacter</taxon>
    </lineage>
</organism>
<dbReference type="EC" id="2.7.13.3" evidence="2"/>
<reference evidence="7 8" key="1">
    <citation type="submission" date="2019-02" db="EMBL/GenBank/DDBJ databases">
        <title>Pedobacter sp. RP-3-21 sp. nov., isolated from Arctic soil.</title>
        <authorList>
            <person name="Dahal R.H."/>
        </authorList>
    </citation>
    <scope>NUCLEOTIDE SEQUENCE [LARGE SCALE GENOMIC DNA]</scope>
    <source>
        <strain evidence="7 8">RP-3-21</strain>
    </source>
</reference>
<feature type="transmembrane region" description="Helical" evidence="5">
    <location>
        <begin position="446"/>
        <end position="466"/>
    </location>
</feature>
<keyword evidence="8" id="KW-1185">Reference proteome</keyword>
<evidence type="ECO:0000256" key="3">
    <source>
        <dbReference type="ARBA" id="ARBA00022553"/>
    </source>
</evidence>
<evidence type="ECO:0000256" key="1">
    <source>
        <dbReference type="ARBA" id="ARBA00000085"/>
    </source>
</evidence>
<evidence type="ECO:0000256" key="5">
    <source>
        <dbReference type="SAM" id="Phobius"/>
    </source>
</evidence>
<keyword evidence="5" id="KW-0472">Membrane</keyword>
<feature type="domain" description="Histidine kinase" evidence="6">
    <location>
        <begin position="503"/>
        <end position="715"/>
    </location>
</feature>
<dbReference type="PANTHER" id="PTHR43547:SF2">
    <property type="entry name" value="HYBRID SIGNAL TRANSDUCTION HISTIDINE KINASE C"/>
    <property type="match status" value="1"/>
</dbReference>
<dbReference type="SMART" id="SM00388">
    <property type="entry name" value="HisKA"/>
    <property type="match status" value="1"/>
</dbReference>
<keyword evidence="7" id="KW-0418">Kinase</keyword>
<dbReference type="InterPro" id="IPR005467">
    <property type="entry name" value="His_kinase_dom"/>
</dbReference>
<keyword evidence="3" id="KW-0597">Phosphoprotein</keyword>
<dbReference type="CDD" id="cd00082">
    <property type="entry name" value="HisKA"/>
    <property type="match status" value="1"/>
</dbReference>
<dbReference type="InterPro" id="IPR003594">
    <property type="entry name" value="HATPase_dom"/>
</dbReference>
<dbReference type="PANTHER" id="PTHR43547">
    <property type="entry name" value="TWO-COMPONENT HISTIDINE KINASE"/>
    <property type="match status" value="1"/>
</dbReference>
<evidence type="ECO:0000259" key="6">
    <source>
        <dbReference type="PROSITE" id="PS50109"/>
    </source>
</evidence>
<comment type="caution">
    <text evidence="7">The sequence shown here is derived from an EMBL/GenBank/DDBJ whole genome shotgun (WGS) entry which is preliminary data.</text>
</comment>
<dbReference type="Proteomes" id="UP000293925">
    <property type="component" value="Unassembled WGS sequence"/>
</dbReference>
<dbReference type="SUPFAM" id="SSF48452">
    <property type="entry name" value="TPR-like"/>
    <property type="match status" value="1"/>
</dbReference>
<dbReference type="PROSITE" id="PS50109">
    <property type="entry name" value="HIS_KIN"/>
    <property type="match status" value="1"/>
</dbReference>
<evidence type="ECO:0000256" key="2">
    <source>
        <dbReference type="ARBA" id="ARBA00012438"/>
    </source>
</evidence>
<keyword evidence="4" id="KW-0175">Coiled coil</keyword>
<dbReference type="Gene3D" id="3.30.565.10">
    <property type="entry name" value="Histidine kinase-like ATPase, C-terminal domain"/>
    <property type="match status" value="1"/>
</dbReference>
<protein>
    <recommendedName>
        <fullName evidence="2">histidine kinase</fullName>
        <ecNumber evidence="2">2.7.13.3</ecNumber>
    </recommendedName>
</protein>